<evidence type="ECO:0000259" key="4">
    <source>
        <dbReference type="Pfam" id="PF20434"/>
    </source>
</evidence>
<dbReference type="Proteomes" id="UP000326903">
    <property type="component" value="Unassembled WGS sequence"/>
</dbReference>
<reference evidence="5 6" key="1">
    <citation type="submission" date="2019-09" db="EMBL/GenBank/DDBJ databases">
        <title>Draft genome sequence of Ginsengibacter sp. BR5-29.</title>
        <authorList>
            <person name="Im W.-T."/>
        </authorList>
    </citation>
    <scope>NUCLEOTIDE SEQUENCE [LARGE SCALE GENOMIC DNA]</scope>
    <source>
        <strain evidence="5 6">BR5-29</strain>
    </source>
</reference>
<dbReference type="PANTHER" id="PTHR48081">
    <property type="entry name" value="AB HYDROLASE SUPERFAMILY PROTEIN C4A8.06C"/>
    <property type="match status" value="1"/>
</dbReference>
<dbReference type="AlphaFoldDB" id="A0A5J5IDD0"/>
<dbReference type="GO" id="GO:0004806">
    <property type="term" value="F:triacylglycerol lipase activity"/>
    <property type="evidence" value="ECO:0007669"/>
    <property type="project" value="TreeGrafter"/>
</dbReference>
<dbReference type="Pfam" id="PF20434">
    <property type="entry name" value="BD-FAE"/>
    <property type="match status" value="1"/>
</dbReference>
<dbReference type="SUPFAM" id="SSF53474">
    <property type="entry name" value="alpha/beta-Hydrolases"/>
    <property type="match status" value="1"/>
</dbReference>
<dbReference type="InterPro" id="IPR050300">
    <property type="entry name" value="GDXG_lipolytic_enzyme"/>
</dbReference>
<evidence type="ECO:0000313" key="5">
    <source>
        <dbReference type="EMBL" id="KAA9036147.1"/>
    </source>
</evidence>
<accession>A0A5J5IDD0</accession>
<sequence length="235" mass="26166">MEVLYPPSMEKGKKYPCIVFFYGGGWISRNVNQFKIFAKHFVKEGMVCFLADYRTESKQGTTPFESLKDAKSAIRFVRENADRFHINKDSLIGSGGSAGGQLAAGAALVDGYNELTDDQSVSCIPNALILFNPVIDNGPGGYGYERIGEAYKNFSPLHNIHKGAPPTIIFLGTKDHLIPVATMRYYQTVMKKVGSRCDLILYEGEDHGFFNKKDFVDKTLIEADKFLISLGVLRE</sequence>
<keyword evidence="2 5" id="KW-0378">Hydrolase</keyword>
<evidence type="ECO:0000256" key="2">
    <source>
        <dbReference type="ARBA" id="ARBA00022801"/>
    </source>
</evidence>
<dbReference type="PANTHER" id="PTHR48081:SF30">
    <property type="entry name" value="ACETYL-HYDROLASE LIPR-RELATED"/>
    <property type="match status" value="1"/>
</dbReference>
<gene>
    <name evidence="5" type="ORF">FW778_19505</name>
</gene>
<name>A0A5J5IDD0_9BACT</name>
<evidence type="ECO:0000313" key="6">
    <source>
        <dbReference type="Proteomes" id="UP000326903"/>
    </source>
</evidence>
<dbReference type="InterPro" id="IPR049492">
    <property type="entry name" value="BD-FAE-like_dom"/>
</dbReference>
<dbReference type="EMBL" id="VYQF01000009">
    <property type="protein sequence ID" value="KAA9036147.1"/>
    <property type="molecule type" value="Genomic_DNA"/>
</dbReference>
<feature type="domain" description="BD-FAE-like" evidence="4">
    <location>
        <begin position="4"/>
        <end position="119"/>
    </location>
</feature>
<comment type="caution">
    <text evidence="5">The sequence shown here is derived from an EMBL/GenBank/DDBJ whole genome shotgun (WGS) entry which is preliminary data.</text>
</comment>
<dbReference type="InterPro" id="IPR029058">
    <property type="entry name" value="AB_hydrolase_fold"/>
</dbReference>
<evidence type="ECO:0000256" key="1">
    <source>
        <dbReference type="ARBA" id="ARBA00010515"/>
    </source>
</evidence>
<feature type="domain" description="Dienelactone hydrolase" evidence="3">
    <location>
        <begin position="153"/>
        <end position="214"/>
    </location>
</feature>
<comment type="similarity">
    <text evidence="1">Belongs to the 'GDXG' lipolytic enzyme family.</text>
</comment>
<organism evidence="5 6">
    <name type="scientific">Ginsengibacter hankyongi</name>
    <dbReference type="NCBI Taxonomy" id="2607284"/>
    <lineage>
        <taxon>Bacteria</taxon>
        <taxon>Pseudomonadati</taxon>
        <taxon>Bacteroidota</taxon>
        <taxon>Chitinophagia</taxon>
        <taxon>Chitinophagales</taxon>
        <taxon>Chitinophagaceae</taxon>
        <taxon>Ginsengibacter</taxon>
    </lineage>
</organism>
<keyword evidence="6" id="KW-1185">Reference proteome</keyword>
<dbReference type="Pfam" id="PF01738">
    <property type="entry name" value="DLH"/>
    <property type="match status" value="1"/>
</dbReference>
<dbReference type="InterPro" id="IPR002925">
    <property type="entry name" value="Dienelactn_hydro"/>
</dbReference>
<proteinExistence type="inferred from homology"/>
<dbReference type="Gene3D" id="3.40.50.1820">
    <property type="entry name" value="alpha/beta hydrolase"/>
    <property type="match status" value="1"/>
</dbReference>
<protein>
    <submittedName>
        <fullName evidence="5">Alpha/beta hydrolase</fullName>
    </submittedName>
</protein>
<evidence type="ECO:0000259" key="3">
    <source>
        <dbReference type="Pfam" id="PF01738"/>
    </source>
</evidence>